<comment type="caution">
    <text evidence="2">The sequence shown here is derived from an EMBL/GenBank/DDBJ whole genome shotgun (WGS) entry which is preliminary data.</text>
</comment>
<dbReference type="eggNOG" id="COG3774">
    <property type="taxonomic scope" value="Bacteria"/>
</dbReference>
<dbReference type="SUPFAM" id="SSF53448">
    <property type="entry name" value="Nucleotide-diphospho-sugar transferases"/>
    <property type="match status" value="1"/>
</dbReference>
<reference evidence="2 3" key="1">
    <citation type="submission" date="2008-08" db="EMBL/GenBank/DDBJ databases">
        <title>Draft genome sequence of Ruminococcus lactaris ATCC 29176.</title>
        <authorList>
            <person name="Sudarsanam P."/>
            <person name="Ley R."/>
            <person name="Guruge J."/>
            <person name="Turnbaugh P.J."/>
            <person name="Mahowald M."/>
            <person name="Liep D."/>
            <person name="Gordon J."/>
        </authorList>
    </citation>
    <scope>NUCLEOTIDE SEQUENCE [LARGE SCALE GENOMIC DNA]</scope>
    <source>
        <strain evidence="2 3">ATCC 29176</strain>
    </source>
</reference>
<dbReference type="PANTHER" id="PTHR32385">
    <property type="entry name" value="MANNOSYL PHOSPHORYLINOSITOL CERAMIDE SYNTHASE"/>
    <property type="match status" value="1"/>
</dbReference>
<keyword evidence="3" id="KW-1185">Reference proteome</keyword>
<dbReference type="InterPro" id="IPR051706">
    <property type="entry name" value="Glycosyltransferase_domain"/>
</dbReference>
<dbReference type="GeneID" id="77333369"/>
<dbReference type="Pfam" id="PF04488">
    <property type="entry name" value="Gly_transf_sug"/>
    <property type="match status" value="1"/>
</dbReference>
<evidence type="ECO:0008006" key="4">
    <source>
        <dbReference type="Google" id="ProtNLM"/>
    </source>
</evidence>
<reference evidence="2 3" key="2">
    <citation type="submission" date="2008-08" db="EMBL/GenBank/DDBJ databases">
        <authorList>
            <person name="Fulton L."/>
            <person name="Clifton S."/>
            <person name="Fulton B."/>
            <person name="Xu J."/>
            <person name="Minx P."/>
            <person name="Pepin K.H."/>
            <person name="Johnson M."/>
            <person name="Bhonagiri V."/>
            <person name="Nash W.E."/>
            <person name="Mardis E.R."/>
            <person name="Wilson R.K."/>
        </authorList>
    </citation>
    <scope>NUCLEOTIDE SEQUENCE [LARGE SCALE GENOMIC DNA]</scope>
    <source>
        <strain evidence="2 3">ATCC 29176</strain>
    </source>
</reference>
<name>B5CQS6_9FIRM</name>
<organism evidence="2 3">
    <name type="scientific">[Ruminococcus] lactaris ATCC 29176</name>
    <dbReference type="NCBI Taxonomy" id="471875"/>
    <lineage>
        <taxon>Bacteria</taxon>
        <taxon>Bacillati</taxon>
        <taxon>Bacillota</taxon>
        <taxon>Clostridia</taxon>
        <taxon>Lachnospirales</taxon>
        <taxon>Lachnospiraceae</taxon>
        <taxon>Mediterraneibacter</taxon>
    </lineage>
</organism>
<evidence type="ECO:0000313" key="3">
    <source>
        <dbReference type="Proteomes" id="UP000003254"/>
    </source>
</evidence>
<dbReference type="InterPro" id="IPR029044">
    <property type="entry name" value="Nucleotide-diphossugar_trans"/>
</dbReference>
<sequence>MIPKIVHYIWFGGNSYSEKIQHCIDSWHKYLPDYEFMLWNEETFDVNSVRFTKEAYENKKWAFVSDYVRVYALYNYGGFYLDTDVEVLKPLTDFTGNKLLLGTDEDGALTALMGSEKNFELWGKLLRMYDEISFVRDDGSFNQVVNNVYIEDSLKKLGFVKENKYQRLAEGIEIFPDDYFHAISLMKGTKNITKNTYAIHWHTLSWTPQKTHVLRFIRTKIFLPLFGREKGLNMINKILSKGKNK</sequence>
<dbReference type="AlphaFoldDB" id="B5CQS6"/>
<proteinExistence type="predicted"/>
<dbReference type="EMBL" id="ABOU02000040">
    <property type="protein sequence ID" value="EDY32385.1"/>
    <property type="molecule type" value="Genomic_DNA"/>
</dbReference>
<dbReference type="GO" id="GO:0000030">
    <property type="term" value="F:mannosyltransferase activity"/>
    <property type="evidence" value="ECO:0007669"/>
    <property type="project" value="TreeGrafter"/>
</dbReference>
<dbReference type="GO" id="GO:0051999">
    <property type="term" value="P:mannosyl-inositol phosphorylceramide biosynthetic process"/>
    <property type="evidence" value="ECO:0007669"/>
    <property type="project" value="TreeGrafter"/>
</dbReference>
<dbReference type="Proteomes" id="UP000003254">
    <property type="component" value="Unassembled WGS sequence"/>
</dbReference>
<dbReference type="Gene3D" id="3.90.550.20">
    <property type="match status" value="1"/>
</dbReference>
<keyword evidence="1" id="KW-0808">Transferase</keyword>
<protein>
    <recommendedName>
        <fullName evidence="4">Glycosyl transferase</fullName>
    </recommendedName>
</protein>
<dbReference type="HOGENOM" id="CLU_073547_2_0_9"/>
<dbReference type="GO" id="GO:0016020">
    <property type="term" value="C:membrane"/>
    <property type="evidence" value="ECO:0007669"/>
    <property type="project" value="GOC"/>
</dbReference>
<dbReference type="PANTHER" id="PTHR32385:SF15">
    <property type="entry name" value="INOSITOL PHOSPHOCERAMIDE MANNOSYLTRANSFERASE 1"/>
    <property type="match status" value="1"/>
</dbReference>
<gene>
    <name evidence="2" type="ORF">RUMLAC_01823</name>
</gene>
<evidence type="ECO:0000313" key="2">
    <source>
        <dbReference type="EMBL" id="EDY32385.1"/>
    </source>
</evidence>
<evidence type="ECO:0000256" key="1">
    <source>
        <dbReference type="ARBA" id="ARBA00022679"/>
    </source>
</evidence>
<accession>B5CQS6</accession>
<dbReference type="RefSeq" id="WP_005608832.1">
    <property type="nucleotide sequence ID" value="NZ_CP102292.1"/>
</dbReference>
<dbReference type="InterPro" id="IPR007577">
    <property type="entry name" value="GlycoTrfase_DXD_sugar-bd_CS"/>
</dbReference>